<dbReference type="KEGG" id="sls:SLINC_5185"/>
<dbReference type="Proteomes" id="UP000092598">
    <property type="component" value="Chromosome"/>
</dbReference>
<proteinExistence type="predicted"/>
<evidence type="ECO:0000313" key="2">
    <source>
        <dbReference type="Proteomes" id="UP000092598"/>
    </source>
</evidence>
<dbReference type="Pfam" id="PF03995">
    <property type="entry name" value="Inhibitor_I36"/>
    <property type="match status" value="1"/>
</dbReference>
<evidence type="ECO:0000313" key="1">
    <source>
        <dbReference type="EMBL" id="ANS67409.1"/>
    </source>
</evidence>
<dbReference type="EMBL" id="CP016438">
    <property type="protein sequence ID" value="ANS67409.1"/>
    <property type="molecule type" value="Genomic_DNA"/>
</dbReference>
<dbReference type="OrthoDB" id="4274714at2"/>
<dbReference type="AlphaFoldDB" id="A0A1B1MFM0"/>
<keyword evidence="2" id="KW-1185">Reference proteome</keyword>
<protein>
    <submittedName>
        <fullName evidence="1">Uncharacterized protein</fullName>
    </submittedName>
</protein>
<sequence length="130" mass="13757">MSRIKAIRTKAAVLAGATVLAGLGVGAMAAPAQAAWSDCDGGALCAYLNANGGGTPGQVFGNNSDLRQYNKFNNARSAYNNGNSCDVRIWTLLNREGSSALLHRGNAIYDTHTWNNGQFRYGIASNTWVC</sequence>
<dbReference type="Gene3D" id="2.60.20.10">
    <property type="entry name" value="Crystallins"/>
    <property type="match status" value="1"/>
</dbReference>
<name>A0A1B1MFM0_STRLN</name>
<gene>
    <name evidence="1" type="ORF">SLINC_5185</name>
</gene>
<organism evidence="1 2">
    <name type="scientific">Streptomyces lincolnensis</name>
    <dbReference type="NCBI Taxonomy" id="1915"/>
    <lineage>
        <taxon>Bacteria</taxon>
        <taxon>Bacillati</taxon>
        <taxon>Actinomycetota</taxon>
        <taxon>Actinomycetes</taxon>
        <taxon>Kitasatosporales</taxon>
        <taxon>Streptomycetaceae</taxon>
        <taxon>Streptomyces</taxon>
    </lineage>
</organism>
<dbReference type="STRING" id="1915.SLINC_5185"/>
<dbReference type="RefSeq" id="WP_107406679.1">
    <property type="nucleotide sequence ID" value="NZ_CP016438.1"/>
</dbReference>
<reference evidence="1 2" key="1">
    <citation type="submission" date="2016-07" db="EMBL/GenBank/DDBJ databases">
        <title>Enhancement of antibiotic productionsby engineered nitrateutilization in actinobacteria.</title>
        <authorList>
            <person name="Meng S.C."/>
        </authorList>
    </citation>
    <scope>NUCLEOTIDE SEQUENCE [LARGE SCALE GENOMIC DNA]</scope>
    <source>
        <strain evidence="1 2">NRRL 2936</strain>
    </source>
</reference>
<accession>A0A1B1MFM0</accession>